<evidence type="ECO:0000313" key="2">
    <source>
        <dbReference type="Proteomes" id="UP000316621"/>
    </source>
</evidence>
<sequence length="126" mass="13862">MADLERRDVQELRVERFKKKGRVMTFLSTNAVSIALSDANSWSALSHLNVLFLLLPGDVGIEINRRGLQLEQAAYNNQRLYLSEQGHIYAAAVDQGSAKSPRSKTPSEAVGDKTSESICFGACGIY</sequence>
<gene>
    <name evidence="1" type="ORF">C5167_021766</name>
</gene>
<dbReference type="Gramene" id="RZC60007">
    <property type="protein sequence ID" value="RZC60007"/>
    <property type="gene ID" value="C5167_021766"/>
</dbReference>
<accession>A0A4Y7JGX1</accession>
<dbReference type="EMBL" id="CM010719">
    <property type="protein sequence ID" value="RZC60007.1"/>
    <property type="molecule type" value="Genomic_DNA"/>
</dbReference>
<keyword evidence="2" id="KW-1185">Reference proteome</keyword>
<organism evidence="1 2">
    <name type="scientific">Papaver somniferum</name>
    <name type="common">Opium poppy</name>
    <dbReference type="NCBI Taxonomy" id="3469"/>
    <lineage>
        <taxon>Eukaryota</taxon>
        <taxon>Viridiplantae</taxon>
        <taxon>Streptophyta</taxon>
        <taxon>Embryophyta</taxon>
        <taxon>Tracheophyta</taxon>
        <taxon>Spermatophyta</taxon>
        <taxon>Magnoliopsida</taxon>
        <taxon>Ranunculales</taxon>
        <taxon>Papaveraceae</taxon>
        <taxon>Papaveroideae</taxon>
        <taxon>Papaver</taxon>
    </lineage>
</organism>
<name>A0A4Y7JGX1_PAPSO</name>
<reference evidence="1 2" key="1">
    <citation type="journal article" date="2018" name="Science">
        <title>The opium poppy genome and morphinan production.</title>
        <authorList>
            <person name="Guo L."/>
            <person name="Winzer T."/>
            <person name="Yang X."/>
            <person name="Li Y."/>
            <person name="Ning Z."/>
            <person name="He Z."/>
            <person name="Teodor R."/>
            <person name="Lu Y."/>
            <person name="Bowser T.A."/>
            <person name="Graham I.A."/>
            <person name="Ye K."/>
        </authorList>
    </citation>
    <scope>NUCLEOTIDE SEQUENCE [LARGE SCALE GENOMIC DNA]</scope>
    <source>
        <strain evidence="2">cv. HN1</strain>
        <tissue evidence="1">Leaves</tissue>
    </source>
</reference>
<evidence type="ECO:0000313" key="1">
    <source>
        <dbReference type="EMBL" id="RZC60007.1"/>
    </source>
</evidence>
<dbReference type="Proteomes" id="UP000316621">
    <property type="component" value="Chromosome 5"/>
</dbReference>
<protein>
    <submittedName>
        <fullName evidence="1">Uncharacterized protein</fullName>
    </submittedName>
</protein>
<dbReference type="AlphaFoldDB" id="A0A4Y7JGX1"/>
<proteinExistence type="predicted"/>